<dbReference type="Proteomes" id="UP001521785">
    <property type="component" value="Unassembled WGS sequence"/>
</dbReference>
<proteinExistence type="predicted"/>
<name>A0ABR3QSI4_9PLEO</name>
<evidence type="ECO:0000256" key="1">
    <source>
        <dbReference type="SAM" id="MobiDB-lite"/>
    </source>
</evidence>
<evidence type="ECO:0000313" key="3">
    <source>
        <dbReference type="Proteomes" id="UP001521785"/>
    </source>
</evidence>
<feature type="region of interest" description="Disordered" evidence="1">
    <location>
        <begin position="1"/>
        <end position="24"/>
    </location>
</feature>
<gene>
    <name evidence="2" type="ORF">SLS60_009801</name>
</gene>
<comment type="caution">
    <text evidence="2">The sequence shown here is derived from an EMBL/GenBank/DDBJ whole genome shotgun (WGS) entry which is preliminary data.</text>
</comment>
<evidence type="ECO:0000313" key="2">
    <source>
        <dbReference type="EMBL" id="KAL1595114.1"/>
    </source>
</evidence>
<keyword evidence="3" id="KW-1185">Reference proteome</keyword>
<sequence>MSQQSSSNKQQDVAMSNVDQTTPSQVFPSDRLNYVKNMVDELLNLCTFRILFNNNSVTTNTPEAWEWTFVEGHTAHRVYREDNIHVWIYMRFKDADKMQKLDWKFKDSREAVQKRFNSLEARNFKFEGQGEWSTIQDMKCKLKKSETSPILQVRIDVKILEEAPEVVDIQMVDS</sequence>
<accession>A0ABR3QSI4</accession>
<protein>
    <submittedName>
        <fullName evidence="2">Uncharacterized protein</fullName>
    </submittedName>
</protein>
<reference evidence="2 3" key="1">
    <citation type="submission" date="2024-02" db="EMBL/GenBank/DDBJ databases">
        <title>De novo assembly and annotation of 12 fungi associated with fruit tree decline syndrome in Ontario, Canada.</title>
        <authorList>
            <person name="Sulman M."/>
            <person name="Ellouze W."/>
            <person name="Ilyukhin E."/>
        </authorList>
    </citation>
    <scope>NUCLEOTIDE SEQUENCE [LARGE SCALE GENOMIC DNA]</scope>
    <source>
        <strain evidence="2 3">M42-189</strain>
    </source>
</reference>
<dbReference type="EMBL" id="JAKJXO020000016">
    <property type="protein sequence ID" value="KAL1595114.1"/>
    <property type="molecule type" value="Genomic_DNA"/>
</dbReference>
<organism evidence="2 3">
    <name type="scientific">Paraconiothyrium brasiliense</name>
    <dbReference type="NCBI Taxonomy" id="300254"/>
    <lineage>
        <taxon>Eukaryota</taxon>
        <taxon>Fungi</taxon>
        <taxon>Dikarya</taxon>
        <taxon>Ascomycota</taxon>
        <taxon>Pezizomycotina</taxon>
        <taxon>Dothideomycetes</taxon>
        <taxon>Pleosporomycetidae</taxon>
        <taxon>Pleosporales</taxon>
        <taxon>Massarineae</taxon>
        <taxon>Didymosphaeriaceae</taxon>
        <taxon>Paraconiothyrium</taxon>
    </lineage>
</organism>